<keyword evidence="2" id="KW-1185">Reference proteome</keyword>
<accession>A0A0C9YQR2</accession>
<proteinExistence type="predicted"/>
<protein>
    <recommendedName>
        <fullName evidence="3">F-box domain-containing protein</fullName>
    </recommendedName>
</protein>
<feature type="non-terminal residue" evidence="1">
    <location>
        <position position="1"/>
    </location>
</feature>
<dbReference type="Proteomes" id="UP000054018">
    <property type="component" value="Unassembled WGS sequence"/>
</dbReference>
<reference evidence="1 2" key="1">
    <citation type="submission" date="2014-04" db="EMBL/GenBank/DDBJ databases">
        <authorList>
            <consortium name="DOE Joint Genome Institute"/>
            <person name="Kuo A."/>
            <person name="Kohler A."/>
            <person name="Costa M.D."/>
            <person name="Nagy L.G."/>
            <person name="Floudas D."/>
            <person name="Copeland A."/>
            <person name="Barry K.W."/>
            <person name="Cichocki N."/>
            <person name="Veneault-Fourrey C."/>
            <person name="LaButti K."/>
            <person name="Lindquist E.A."/>
            <person name="Lipzen A."/>
            <person name="Lundell T."/>
            <person name="Morin E."/>
            <person name="Murat C."/>
            <person name="Sun H."/>
            <person name="Tunlid A."/>
            <person name="Henrissat B."/>
            <person name="Grigoriev I.V."/>
            <person name="Hibbett D.S."/>
            <person name="Martin F."/>
            <person name="Nordberg H.P."/>
            <person name="Cantor M.N."/>
            <person name="Hua S.X."/>
        </authorList>
    </citation>
    <scope>NUCLEOTIDE SEQUENCE [LARGE SCALE GENOMIC DNA]</scope>
    <source>
        <strain evidence="1 2">441</strain>
    </source>
</reference>
<sequence length="218" mass="23996">LEVVELTSSLFFSPIVVPFTITTLCSSPITRLTLTNTSLTTVQWTTLLKHLSLQHLLSLAVDSSCPIQSLVGFLAHHNVKDLVFSRGQPTSTRSPRVCVCLPLPSLERLDGPPTCIQSLASLAKLPTTLESLTIRFHQSSLSDIPLLEDVLACAAHFPDLSELCIQIPSGTSRRLLEIPRESISSCPVRVLFLMCLDSARHDIIPYCAPWLRAFPQIN</sequence>
<reference evidence="2" key="2">
    <citation type="submission" date="2015-01" db="EMBL/GenBank/DDBJ databases">
        <title>Evolutionary Origins and Diversification of the Mycorrhizal Mutualists.</title>
        <authorList>
            <consortium name="DOE Joint Genome Institute"/>
            <consortium name="Mycorrhizal Genomics Consortium"/>
            <person name="Kohler A."/>
            <person name="Kuo A."/>
            <person name="Nagy L.G."/>
            <person name="Floudas D."/>
            <person name="Copeland A."/>
            <person name="Barry K.W."/>
            <person name="Cichocki N."/>
            <person name="Veneault-Fourrey C."/>
            <person name="LaButti K."/>
            <person name="Lindquist E.A."/>
            <person name="Lipzen A."/>
            <person name="Lundell T."/>
            <person name="Morin E."/>
            <person name="Murat C."/>
            <person name="Riley R."/>
            <person name="Ohm R."/>
            <person name="Sun H."/>
            <person name="Tunlid A."/>
            <person name="Henrissat B."/>
            <person name="Grigoriev I.V."/>
            <person name="Hibbett D.S."/>
            <person name="Martin F."/>
        </authorList>
    </citation>
    <scope>NUCLEOTIDE SEQUENCE [LARGE SCALE GENOMIC DNA]</scope>
    <source>
        <strain evidence="2">441</strain>
    </source>
</reference>
<evidence type="ECO:0000313" key="2">
    <source>
        <dbReference type="Proteomes" id="UP000054018"/>
    </source>
</evidence>
<evidence type="ECO:0008006" key="3">
    <source>
        <dbReference type="Google" id="ProtNLM"/>
    </source>
</evidence>
<dbReference type="AlphaFoldDB" id="A0A0C9YQR2"/>
<evidence type="ECO:0000313" key="1">
    <source>
        <dbReference type="EMBL" id="KIK12702.1"/>
    </source>
</evidence>
<dbReference type="OrthoDB" id="2625739at2759"/>
<dbReference type="EMBL" id="KN834056">
    <property type="protein sequence ID" value="KIK12702.1"/>
    <property type="molecule type" value="Genomic_DNA"/>
</dbReference>
<dbReference type="SUPFAM" id="SSF52047">
    <property type="entry name" value="RNI-like"/>
    <property type="match status" value="1"/>
</dbReference>
<gene>
    <name evidence="1" type="ORF">PISMIDRAFT_120427</name>
</gene>
<name>A0A0C9YQR2_9AGAM</name>
<organism evidence="1 2">
    <name type="scientific">Pisolithus microcarpus 441</name>
    <dbReference type="NCBI Taxonomy" id="765257"/>
    <lineage>
        <taxon>Eukaryota</taxon>
        <taxon>Fungi</taxon>
        <taxon>Dikarya</taxon>
        <taxon>Basidiomycota</taxon>
        <taxon>Agaricomycotina</taxon>
        <taxon>Agaricomycetes</taxon>
        <taxon>Agaricomycetidae</taxon>
        <taxon>Boletales</taxon>
        <taxon>Sclerodermatineae</taxon>
        <taxon>Pisolithaceae</taxon>
        <taxon>Pisolithus</taxon>
    </lineage>
</organism>
<dbReference type="HOGENOM" id="CLU_052211_1_0_1"/>